<evidence type="ECO:0000313" key="2">
    <source>
        <dbReference type="EMBL" id="ERF70717.1"/>
    </source>
</evidence>
<dbReference type="RefSeq" id="XP_007803583.1">
    <property type="nucleotide sequence ID" value="XM_007805392.1"/>
</dbReference>
<dbReference type="EMBL" id="KE721293">
    <property type="protein sequence ID" value="ERF70717.1"/>
    <property type="molecule type" value="Genomic_DNA"/>
</dbReference>
<dbReference type="GeneID" id="19240022"/>
<dbReference type="OrthoDB" id="10370561at2759"/>
<protein>
    <submittedName>
        <fullName evidence="2">Uncharacterized protein</fullName>
    </submittedName>
</protein>
<name>U1G0I5_ENDPU</name>
<evidence type="ECO:0000313" key="3">
    <source>
        <dbReference type="Proteomes" id="UP000019373"/>
    </source>
</evidence>
<accession>U1G0I5</accession>
<feature type="region of interest" description="Disordered" evidence="1">
    <location>
        <begin position="243"/>
        <end position="265"/>
    </location>
</feature>
<dbReference type="HOGENOM" id="CLU_696443_0_0_1"/>
<proteinExistence type="predicted"/>
<dbReference type="Proteomes" id="UP000019373">
    <property type="component" value="Unassembled WGS sequence"/>
</dbReference>
<organism evidence="2 3">
    <name type="scientific">Endocarpon pusillum (strain Z07020 / HMAS-L-300199)</name>
    <name type="common">Lichen-forming fungus</name>
    <dbReference type="NCBI Taxonomy" id="1263415"/>
    <lineage>
        <taxon>Eukaryota</taxon>
        <taxon>Fungi</taxon>
        <taxon>Dikarya</taxon>
        <taxon>Ascomycota</taxon>
        <taxon>Pezizomycotina</taxon>
        <taxon>Eurotiomycetes</taxon>
        <taxon>Chaetothyriomycetidae</taxon>
        <taxon>Verrucariales</taxon>
        <taxon>Verrucariaceae</taxon>
        <taxon>Endocarpon</taxon>
    </lineage>
</organism>
<sequence>MSCDTIEPDQDIASWSVTWLEPWDDSGSGQFIEQKAYNPTHATKMSCDTIEPDQDNPSWSATLLEPLAHNSLRLDEQMSTHVGATSVTKDFGTGKHNTSTGDHDTFGPKDTGSKLSCMTGSIIEASHNLSADGKVSPISLAIGGPSPSSVAGNQPLYLGWENHCGSSFQGFETLGLRSNPWHMHMEVEGGKTLPGGEKGRALTVQHSEAIPSIRSECSKPVPLLSAGQLVFDANMLPLSTRKLRKKTRAEREASQTLRNSGGACPQHKAAKKACRCFGLEGQADPQGSAARRAANRDGLNGAMSESTNQSNILASSDDMGLLDMPENLGAVDETLERPGLKQVWPASNMADPLKRVLIFSCPYVFAPCSFRTTQMGEWTDHLVVAHSERLDSVART</sequence>
<evidence type="ECO:0000256" key="1">
    <source>
        <dbReference type="SAM" id="MobiDB-lite"/>
    </source>
</evidence>
<dbReference type="AlphaFoldDB" id="U1G0I5"/>
<reference evidence="3" key="1">
    <citation type="journal article" date="2014" name="BMC Genomics">
        <title>Genome characteristics reveal the impact of lichenization on lichen-forming fungus Endocarpon pusillum Hedwig (Verrucariales, Ascomycota).</title>
        <authorList>
            <person name="Wang Y.-Y."/>
            <person name="Liu B."/>
            <person name="Zhang X.-Y."/>
            <person name="Zhou Q.-M."/>
            <person name="Zhang T."/>
            <person name="Li H."/>
            <person name="Yu Y.-F."/>
            <person name="Zhang X.-L."/>
            <person name="Hao X.-Y."/>
            <person name="Wang M."/>
            <person name="Wang L."/>
            <person name="Wei J.-C."/>
        </authorList>
    </citation>
    <scope>NUCLEOTIDE SEQUENCE [LARGE SCALE GENOMIC DNA]</scope>
    <source>
        <strain evidence="3">Z07020 / HMAS-L-300199</strain>
    </source>
</reference>
<gene>
    <name evidence="2" type="ORF">EPUS_05069</name>
</gene>
<keyword evidence="3" id="KW-1185">Reference proteome</keyword>